<dbReference type="KEGG" id="aal:EP13_08250"/>
<dbReference type="Pfam" id="PF01126">
    <property type="entry name" value="Heme_oxygenase"/>
    <property type="match status" value="1"/>
</dbReference>
<evidence type="ECO:0000313" key="1">
    <source>
        <dbReference type="EMBL" id="AIF98674.1"/>
    </source>
</evidence>
<dbReference type="SUPFAM" id="SSF48613">
    <property type="entry name" value="Heme oxygenase-like"/>
    <property type="match status" value="1"/>
</dbReference>
<dbReference type="Gene3D" id="1.20.910.10">
    <property type="entry name" value="Heme oxygenase-like"/>
    <property type="match status" value="1"/>
</dbReference>
<dbReference type="eggNOG" id="COG3230">
    <property type="taxonomic scope" value="Bacteria"/>
</dbReference>
<dbReference type="InterPro" id="IPR016084">
    <property type="entry name" value="Haem_Oase-like_multi-hlx"/>
</dbReference>
<evidence type="ECO:0008006" key="3">
    <source>
        <dbReference type="Google" id="ProtNLM"/>
    </source>
</evidence>
<dbReference type="AlphaFoldDB" id="A0A075NVK4"/>
<keyword evidence="2" id="KW-1185">Reference proteome</keyword>
<dbReference type="InterPro" id="IPR016053">
    <property type="entry name" value="Haem_Oase-like"/>
</dbReference>
<protein>
    <recommendedName>
        <fullName evidence="3">Heme oxygenase</fullName>
    </recommendedName>
</protein>
<dbReference type="EMBL" id="CP008849">
    <property type="protein sequence ID" value="AIF98674.1"/>
    <property type="molecule type" value="Genomic_DNA"/>
</dbReference>
<sequence length="227" mass="25419">MHTLFTELKTKTAERHRELENTAPFSSFHRSNSIDVIQYSAVLQTMCQFHEDVTAYLTSQPNSAGLRALNIDSMLPFLGSSQVLASLKTDRQALAQYAPQREKNRENAAITEAPFTHSISSVIAAMYVWLGSSMGANMLVRRIQNRNERISPALPVHYYGEMASKAKHWVAFKAHIDNRIAPLCQTLGVTEAQFSSWVVDDANQWFAHLIALGNQASLQPLPHEYCG</sequence>
<dbReference type="GO" id="GO:0004392">
    <property type="term" value="F:heme oxygenase (decyclizing) activity"/>
    <property type="evidence" value="ECO:0007669"/>
    <property type="project" value="InterPro"/>
</dbReference>
<name>A0A075NVK4_9ALTE</name>
<dbReference type="GO" id="GO:0006788">
    <property type="term" value="P:heme oxidation"/>
    <property type="evidence" value="ECO:0007669"/>
    <property type="project" value="InterPro"/>
</dbReference>
<dbReference type="GeneID" id="78257021"/>
<accession>A0A075NVK4</accession>
<proteinExistence type="predicted"/>
<dbReference type="Proteomes" id="UP000056090">
    <property type="component" value="Chromosome"/>
</dbReference>
<evidence type="ECO:0000313" key="2">
    <source>
        <dbReference type="Proteomes" id="UP000056090"/>
    </source>
</evidence>
<reference evidence="1 2" key="1">
    <citation type="submission" date="2014-06" db="EMBL/GenBank/DDBJ databases">
        <title>Genomes of Alteromonas australica, a world apart.</title>
        <authorList>
            <person name="Gonzaga A."/>
            <person name="Lopez-Perez M."/>
            <person name="Rodriguez-Valera F."/>
        </authorList>
    </citation>
    <scope>NUCLEOTIDE SEQUENCE [LARGE SCALE GENOMIC DNA]</scope>
    <source>
        <strain evidence="1 2">H 17</strain>
    </source>
</reference>
<dbReference type="RefSeq" id="WP_052364330.1">
    <property type="nucleotide sequence ID" value="NZ_CBCSKJ010000001.1"/>
</dbReference>
<organism evidence="1 2">
    <name type="scientific">Alteromonas australica</name>
    <dbReference type="NCBI Taxonomy" id="589873"/>
    <lineage>
        <taxon>Bacteria</taxon>
        <taxon>Pseudomonadati</taxon>
        <taxon>Pseudomonadota</taxon>
        <taxon>Gammaproteobacteria</taxon>
        <taxon>Alteromonadales</taxon>
        <taxon>Alteromonadaceae</taxon>
        <taxon>Alteromonas/Salinimonas group</taxon>
        <taxon>Alteromonas</taxon>
    </lineage>
</organism>
<gene>
    <name evidence="1" type="ORF">EP13_08250</name>
</gene>